<evidence type="ECO:0000256" key="1">
    <source>
        <dbReference type="ARBA" id="ARBA00000085"/>
    </source>
</evidence>
<comment type="catalytic activity">
    <reaction evidence="1">
        <text>ATP + protein L-histidine = ADP + protein N-phospho-L-histidine.</text>
        <dbReference type="EC" id="2.7.13.3"/>
    </reaction>
</comment>
<reference evidence="13 14" key="1">
    <citation type="submission" date="2024-01" db="EMBL/GenBank/DDBJ databases">
        <title>Pedobacter sp. nov., isolated from oil-contaminated soil.</title>
        <authorList>
            <person name="Le N.T.T."/>
        </authorList>
    </citation>
    <scope>NUCLEOTIDE SEQUENCE [LARGE SCALE GENOMIC DNA]</scope>
    <source>
        <strain evidence="13 14">VNH31</strain>
    </source>
</reference>
<evidence type="ECO:0000256" key="2">
    <source>
        <dbReference type="ARBA" id="ARBA00012438"/>
    </source>
</evidence>
<dbReference type="RefSeq" id="WP_330146325.1">
    <property type="nucleotide sequence ID" value="NZ_JAZDQU010000002.1"/>
</dbReference>
<keyword evidence="14" id="KW-1185">Reference proteome</keyword>
<dbReference type="EMBL" id="JAZDQU010000002">
    <property type="protein sequence ID" value="MEE1885427.1"/>
    <property type="molecule type" value="Genomic_DNA"/>
</dbReference>
<feature type="repeat" description="TPR" evidence="9">
    <location>
        <begin position="243"/>
        <end position="276"/>
    </location>
</feature>
<feature type="signal peptide" evidence="11">
    <location>
        <begin position="1"/>
        <end position="21"/>
    </location>
</feature>
<dbReference type="InterPro" id="IPR011990">
    <property type="entry name" value="TPR-like_helical_dom_sf"/>
</dbReference>
<dbReference type="SUPFAM" id="SSF55874">
    <property type="entry name" value="ATPase domain of HSP90 chaperone/DNA topoisomerase II/histidine kinase"/>
    <property type="match status" value="1"/>
</dbReference>
<keyword evidence="3" id="KW-0597">Phosphoprotein</keyword>
<dbReference type="PANTHER" id="PTHR24421">
    <property type="entry name" value="NITRATE/NITRITE SENSOR PROTEIN NARX-RELATED"/>
    <property type="match status" value="1"/>
</dbReference>
<evidence type="ECO:0000259" key="12">
    <source>
        <dbReference type="PROSITE" id="PS50109"/>
    </source>
</evidence>
<dbReference type="SMART" id="SM00028">
    <property type="entry name" value="TPR"/>
    <property type="match status" value="6"/>
</dbReference>
<evidence type="ECO:0000256" key="8">
    <source>
        <dbReference type="ARBA" id="ARBA00023012"/>
    </source>
</evidence>
<feature type="repeat" description="TPR" evidence="9">
    <location>
        <begin position="123"/>
        <end position="156"/>
    </location>
</feature>
<dbReference type="CDD" id="cd16917">
    <property type="entry name" value="HATPase_UhpB-NarQ-NarX-like"/>
    <property type="match status" value="1"/>
</dbReference>
<dbReference type="Pfam" id="PF13181">
    <property type="entry name" value="TPR_8"/>
    <property type="match status" value="2"/>
</dbReference>
<evidence type="ECO:0000256" key="5">
    <source>
        <dbReference type="ARBA" id="ARBA00022741"/>
    </source>
</evidence>
<keyword evidence="7" id="KW-0067">ATP-binding</keyword>
<dbReference type="PANTHER" id="PTHR24421:SF10">
    <property type="entry name" value="NITRATE_NITRITE SENSOR PROTEIN NARQ"/>
    <property type="match status" value="1"/>
</dbReference>
<keyword evidence="9" id="KW-0802">TPR repeat</keyword>
<protein>
    <recommendedName>
        <fullName evidence="2">histidine kinase</fullName>
        <ecNumber evidence="2">2.7.13.3</ecNumber>
    </recommendedName>
</protein>
<keyword evidence="10" id="KW-0472">Membrane</keyword>
<comment type="caution">
    <text evidence="13">The sequence shown here is derived from an EMBL/GenBank/DDBJ whole genome shotgun (WGS) entry which is preliminary data.</text>
</comment>
<name>A0ABU7H297_9SPHI</name>
<dbReference type="Pfam" id="PF13374">
    <property type="entry name" value="TPR_10"/>
    <property type="match status" value="1"/>
</dbReference>
<dbReference type="InterPro" id="IPR003594">
    <property type="entry name" value="HATPase_dom"/>
</dbReference>
<dbReference type="GO" id="GO:0016301">
    <property type="term" value="F:kinase activity"/>
    <property type="evidence" value="ECO:0007669"/>
    <property type="project" value="UniProtKB-KW"/>
</dbReference>
<evidence type="ECO:0000256" key="10">
    <source>
        <dbReference type="SAM" id="Phobius"/>
    </source>
</evidence>
<feature type="chain" id="PRO_5047416835" description="histidine kinase" evidence="11">
    <location>
        <begin position="22"/>
        <end position="637"/>
    </location>
</feature>
<evidence type="ECO:0000256" key="11">
    <source>
        <dbReference type="SAM" id="SignalP"/>
    </source>
</evidence>
<dbReference type="InterPro" id="IPR036890">
    <property type="entry name" value="HATPase_C_sf"/>
</dbReference>
<keyword evidence="8" id="KW-0902">Two-component regulatory system</keyword>
<feature type="domain" description="Histidine kinase" evidence="12">
    <location>
        <begin position="455"/>
        <end position="637"/>
    </location>
</feature>
<keyword evidence="10" id="KW-0812">Transmembrane</keyword>
<gene>
    <name evidence="13" type="ORF">VRU49_08370</name>
</gene>
<dbReference type="Pfam" id="PF13424">
    <property type="entry name" value="TPR_12"/>
    <property type="match status" value="1"/>
</dbReference>
<dbReference type="InterPro" id="IPR005467">
    <property type="entry name" value="His_kinase_dom"/>
</dbReference>
<accession>A0ABU7H297</accession>
<keyword evidence="4" id="KW-0808">Transferase</keyword>
<dbReference type="Gene3D" id="1.20.5.1930">
    <property type="match status" value="1"/>
</dbReference>
<organism evidence="13 14">
    <name type="scientific">Pedobacter flavus</name>
    <dbReference type="NCBI Taxonomy" id="3113906"/>
    <lineage>
        <taxon>Bacteria</taxon>
        <taxon>Pseudomonadati</taxon>
        <taxon>Bacteroidota</taxon>
        <taxon>Sphingobacteriia</taxon>
        <taxon>Sphingobacteriales</taxon>
        <taxon>Sphingobacteriaceae</taxon>
        <taxon>Pedobacter</taxon>
    </lineage>
</organism>
<dbReference type="Pfam" id="PF07730">
    <property type="entry name" value="HisKA_3"/>
    <property type="match status" value="1"/>
</dbReference>
<evidence type="ECO:0000313" key="13">
    <source>
        <dbReference type="EMBL" id="MEE1885427.1"/>
    </source>
</evidence>
<feature type="repeat" description="TPR" evidence="9">
    <location>
        <begin position="203"/>
        <end position="236"/>
    </location>
</feature>
<keyword evidence="6 13" id="KW-0418">Kinase</keyword>
<keyword evidence="10" id="KW-1133">Transmembrane helix</keyword>
<dbReference type="InterPro" id="IPR011712">
    <property type="entry name" value="Sig_transdc_His_kin_sub3_dim/P"/>
</dbReference>
<dbReference type="PROSITE" id="PS50005">
    <property type="entry name" value="TPR"/>
    <property type="match status" value="3"/>
</dbReference>
<dbReference type="SUPFAM" id="SSF48452">
    <property type="entry name" value="TPR-like"/>
    <property type="match status" value="2"/>
</dbReference>
<dbReference type="Pfam" id="PF02518">
    <property type="entry name" value="HATPase_c"/>
    <property type="match status" value="1"/>
</dbReference>
<evidence type="ECO:0000256" key="9">
    <source>
        <dbReference type="PROSITE-ProRule" id="PRU00339"/>
    </source>
</evidence>
<evidence type="ECO:0000256" key="3">
    <source>
        <dbReference type="ARBA" id="ARBA00022553"/>
    </source>
</evidence>
<evidence type="ECO:0000256" key="7">
    <source>
        <dbReference type="ARBA" id="ARBA00022840"/>
    </source>
</evidence>
<proteinExistence type="predicted"/>
<dbReference type="InterPro" id="IPR019734">
    <property type="entry name" value="TPR_rpt"/>
</dbReference>
<sequence length="637" mass="73453">MKFKRLSFFLCSIIMFFALRANGQFIEDGYNKIDNLPISEQGKIDSIYSFFFKNYNKDFAAVDSLAQISLAKAKLIKYARGEAVLLTMLSLVQESLGKLNLSETYAKNAISILEANKIYKDLPLAHFSLGTFYRRKNRQAEAMSEYLKGLQIAENTKNNPGIRLLNTATAILYVSLKNYEKALEYHLKALEISKKINDEISEQKCYTNIGIVYSRKKDYDEALKYHLLALKLAIKGGDERTIAFVYNDLGSTYLYKNNLKNAIFYLKKSIEIRENINELIELPYTYNYLGQTYSKARNFIAAEKWLKMALSTAKSIENNKQIYEAYEELSNMYASFNRFDSAYVYSHKYNLLRDSVRQIENIENLNELTTQYETSKKEQQIKELSQQNTIQELQLEQRKYLLLMAIVLTFAAILVAYFFNYKRKQKEKRLELEAQLLKIEAEQKVTSERVRISRDLHDNIGSYLTFINTSMSGLEVNENDQQEKLALIKDLTLETIKELRKTVWLINKSEVTVEEFSVKLRELFKNIAHLKVNVSGEVNLKLSAQQATEVFRIIQEAVNNALKYSNAENINIVLEVHPERTLNVEIKDDGVGFDVNEERNGFGLGNIKNRVELLGGQLSVESINNIGTRISFSFNLG</sequence>
<evidence type="ECO:0000256" key="6">
    <source>
        <dbReference type="ARBA" id="ARBA00022777"/>
    </source>
</evidence>
<keyword evidence="5" id="KW-0547">Nucleotide-binding</keyword>
<dbReference type="Proteomes" id="UP001337681">
    <property type="component" value="Unassembled WGS sequence"/>
</dbReference>
<dbReference type="InterPro" id="IPR050482">
    <property type="entry name" value="Sensor_HK_TwoCompSys"/>
</dbReference>
<dbReference type="Gene3D" id="3.30.565.10">
    <property type="entry name" value="Histidine kinase-like ATPase, C-terminal domain"/>
    <property type="match status" value="1"/>
</dbReference>
<dbReference type="PROSITE" id="PS50109">
    <property type="entry name" value="HIS_KIN"/>
    <property type="match status" value="1"/>
</dbReference>
<keyword evidence="11" id="KW-0732">Signal</keyword>
<dbReference type="SMART" id="SM00387">
    <property type="entry name" value="HATPase_c"/>
    <property type="match status" value="1"/>
</dbReference>
<dbReference type="EC" id="2.7.13.3" evidence="2"/>
<evidence type="ECO:0000313" key="14">
    <source>
        <dbReference type="Proteomes" id="UP001337681"/>
    </source>
</evidence>
<feature type="transmembrane region" description="Helical" evidence="10">
    <location>
        <begin position="400"/>
        <end position="419"/>
    </location>
</feature>
<evidence type="ECO:0000256" key="4">
    <source>
        <dbReference type="ARBA" id="ARBA00022679"/>
    </source>
</evidence>
<dbReference type="Gene3D" id="1.25.40.10">
    <property type="entry name" value="Tetratricopeptide repeat domain"/>
    <property type="match status" value="3"/>
</dbReference>